<dbReference type="AlphaFoldDB" id="A0A0L0D4V4"/>
<evidence type="ECO:0000256" key="1">
    <source>
        <dbReference type="SAM" id="MobiDB-lite"/>
    </source>
</evidence>
<dbReference type="OrthoDB" id="118550at2759"/>
<proteinExistence type="predicted"/>
<feature type="region of interest" description="Disordered" evidence="1">
    <location>
        <begin position="152"/>
        <end position="210"/>
    </location>
</feature>
<feature type="region of interest" description="Disordered" evidence="1">
    <location>
        <begin position="390"/>
        <end position="416"/>
    </location>
</feature>
<sequence>MNVFTVTYEDQERQKQSKDMSAGGVSGQYARQGCGLEGWAVAHAEGTDRAAAAWFKKARKAYLKLGMPLQCAASGCTNREYTSSLGWRNHIEKHREVAIVPSLESNLLHVHAILAARAAAAEARPLACFVPGCSEPPAADEHALAAHVVAAHASEETKRVSNRRGRPRKDATPAKPSSDSASKPMAAAQAVAASEASPSRGLPLHPTAHAPHPHVALVRTAATAPLVPVDDELIVAECNRLVRKMRAKFGGVVLTHWAIYFQSRNASAPGGIFVQGFLYQGKGCRAKRITVPLTWKTSVISGIRSDGVLTTLSGSLYKLDGPPNEAALLEYGFAPSTAAAFATGFPPNWKALLKTEWARRNAAAALPNSPSRIEPSVCPHAHASAALSPHETGSAQSARVAPIPAPPVAGPGHNSWTDDELAALAEAQRSVPPSIRNYWSVVAAIVGTRSAEECHALVVASPVAPRAGGAPAAAAVEASPIALERLASADSVQKKRMLRKLVAKSNAGHADDAFESTPLRAAMPPVIDLCGESPTVTSRASASAEHAAPTSEKDAFYAELRAAERAASPLSSPSSRKRRSRSTAGDDTDSDETDDETAPSASLLSAMSRPKQKQHDKYVHGVAKRTKLNSGVAGAPPPRTLRPARRVNDPSTQELAKAALAEASAPAAELADDPYYEFSSEDE</sequence>
<evidence type="ECO:0000313" key="3">
    <source>
        <dbReference type="EMBL" id="KNC47359.1"/>
    </source>
</evidence>
<dbReference type="PANTHER" id="PTHR16124:SF3">
    <property type="entry name" value="MIS18-BINDING PROTEIN 1"/>
    <property type="match status" value="1"/>
</dbReference>
<dbReference type="InterPro" id="IPR015216">
    <property type="entry name" value="SANTA"/>
</dbReference>
<keyword evidence="4" id="KW-1185">Reference proteome</keyword>
<evidence type="ECO:0000259" key="2">
    <source>
        <dbReference type="Pfam" id="PF09133"/>
    </source>
</evidence>
<feature type="compositionally biased region" description="Low complexity" evidence="1">
    <location>
        <begin position="654"/>
        <end position="669"/>
    </location>
</feature>
<dbReference type="GeneID" id="25563366"/>
<dbReference type="EMBL" id="GL349446">
    <property type="protein sequence ID" value="KNC47359.1"/>
    <property type="molecule type" value="Genomic_DNA"/>
</dbReference>
<gene>
    <name evidence="3" type="ORF">AMSG_03793</name>
</gene>
<feature type="compositionally biased region" description="Acidic residues" evidence="1">
    <location>
        <begin position="670"/>
        <end position="683"/>
    </location>
</feature>
<feature type="region of interest" description="Disordered" evidence="1">
    <location>
        <begin position="564"/>
        <end position="683"/>
    </location>
</feature>
<dbReference type="Pfam" id="PF09133">
    <property type="entry name" value="SANTA"/>
    <property type="match status" value="1"/>
</dbReference>
<dbReference type="InterPro" id="IPR001005">
    <property type="entry name" value="SANT/Myb"/>
</dbReference>
<dbReference type="Proteomes" id="UP000054408">
    <property type="component" value="Unassembled WGS sequence"/>
</dbReference>
<accession>A0A0L0D4V4</accession>
<feature type="domain" description="SANTA" evidence="2">
    <location>
        <begin position="252"/>
        <end position="351"/>
    </location>
</feature>
<evidence type="ECO:0000313" key="4">
    <source>
        <dbReference type="Proteomes" id="UP000054408"/>
    </source>
</evidence>
<feature type="region of interest" description="Disordered" evidence="1">
    <location>
        <begin position="530"/>
        <end position="552"/>
    </location>
</feature>
<dbReference type="SUPFAM" id="SSF46689">
    <property type="entry name" value="Homeodomain-like"/>
    <property type="match status" value="1"/>
</dbReference>
<dbReference type="CDD" id="cd00167">
    <property type="entry name" value="SANT"/>
    <property type="match status" value="1"/>
</dbReference>
<organism evidence="3 4">
    <name type="scientific">Thecamonas trahens ATCC 50062</name>
    <dbReference type="NCBI Taxonomy" id="461836"/>
    <lineage>
        <taxon>Eukaryota</taxon>
        <taxon>Apusozoa</taxon>
        <taxon>Apusomonadida</taxon>
        <taxon>Apusomonadidae</taxon>
        <taxon>Thecamonas</taxon>
    </lineage>
</organism>
<feature type="compositionally biased region" description="Low complexity" evidence="1">
    <location>
        <begin position="173"/>
        <end position="210"/>
    </location>
</feature>
<dbReference type="InterPro" id="IPR039110">
    <property type="entry name" value="KNL2-like"/>
</dbReference>
<dbReference type="Gene3D" id="1.10.10.60">
    <property type="entry name" value="Homeodomain-like"/>
    <property type="match status" value="1"/>
</dbReference>
<feature type="compositionally biased region" description="Low complexity" evidence="1">
    <location>
        <begin position="565"/>
        <end position="574"/>
    </location>
</feature>
<dbReference type="GO" id="GO:0000775">
    <property type="term" value="C:chromosome, centromeric region"/>
    <property type="evidence" value="ECO:0007669"/>
    <property type="project" value="TreeGrafter"/>
</dbReference>
<dbReference type="RefSeq" id="XP_013759697.1">
    <property type="nucleotide sequence ID" value="XM_013904243.1"/>
</dbReference>
<reference evidence="3 4" key="1">
    <citation type="submission" date="2010-05" db="EMBL/GenBank/DDBJ databases">
        <title>The Genome Sequence of Thecamonas trahens ATCC 50062.</title>
        <authorList>
            <consortium name="The Broad Institute Genome Sequencing Platform"/>
            <person name="Russ C."/>
            <person name="Cuomo C."/>
            <person name="Shea T."/>
            <person name="Young S.K."/>
            <person name="Zeng Q."/>
            <person name="Koehrsen M."/>
            <person name="Haas B."/>
            <person name="Borodovsky M."/>
            <person name="Guigo R."/>
            <person name="Alvarado L."/>
            <person name="Berlin A."/>
            <person name="Bochicchio J."/>
            <person name="Borenstein D."/>
            <person name="Chapman S."/>
            <person name="Chen Z."/>
            <person name="Freedman E."/>
            <person name="Gellesch M."/>
            <person name="Goldberg J."/>
            <person name="Griggs A."/>
            <person name="Gujja S."/>
            <person name="Heilman E."/>
            <person name="Heiman D."/>
            <person name="Hepburn T."/>
            <person name="Howarth C."/>
            <person name="Jen D."/>
            <person name="Larson L."/>
            <person name="Mehta T."/>
            <person name="Park D."/>
            <person name="Pearson M."/>
            <person name="Roberts A."/>
            <person name="Saif S."/>
            <person name="Shenoy N."/>
            <person name="Sisk P."/>
            <person name="Stolte C."/>
            <person name="Sykes S."/>
            <person name="Thomson T."/>
            <person name="Walk T."/>
            <person name="White J."/>
            <person name="Yandava C."/>
            <person name="Burger G."/>
            <person name="Gray M.W."/>
            <person name="Holland P.W.H."/>
            <person name="King N."/>
            <person name="Lang F.B.F."/>
            <person name="Roger A.J."/>
            <person name="Ruiz-Trillo I."/>
            <person name="Lander E."/>
            <person name="Nusbaum C."/>
        </authorList>
    </citation>
    <scope>NUCLEOTIDE SEQUENCE [LARGE SCALE GENOMIC DNA]</scope>
    <source>
        <strain evidence="3 4">ATCC 50062</strain>
    </source>
</reference>
<feature type="compositionally biased region" description="Acidic residues" evidence="1">
    <location>
        <begin position="586"/>
        <end position="597"/>
    </location>
</feature>
<dbReference type="PANTHER" id="PTHR16124">
    <property type="entry name" value="MIS18-BINDING PROTEIN 1"/>
    <property type="match status" value="1"/>
</dbReference>
<name>A0A0L0D4V4_THETB</name>
<dbReference type="InterPro" id="IPR009057">
    <property type="entry name" value="Homeodomain-like_sf"/>
</dbReference>
<protein>
    <recommendedName>
        <fullName evidence="2">SANTA domain-containing protein</fullName>
    </recommendedName>
</protein>